<feature type="transmembrane region" description="Helical" evidence="1">
    <location>
        <begin position="15"/>
        <end position="33"/>
    </location>
</feature>
<gene>
    <name evidence="2" type="primary">ygbF</name>
    <name evidence="2" type="ORF">AWB80_02661</name>
</gene>
<reference evidence="2" key="1">
    <citation type="submission" date="2016-01" db="EMBL/GenBank/DDBJ databases">
        <authorList>
            <person name="Peeters C."/>
        </authorList>
    </citation>
    <scope>NUCLEOTIDE SEQUENCE [LARGE SCALE GENOMIC DNA]</scope>
    <source>
        <strain evidence="2">LMG 29323</strain>
    </source>
</reference>
<dbReference type="Pfam" id="PF09707">
    <property type="entry name" value="Cas_Cas2CT1978"/>
    <property type="match status" value="1"/>
</dbReference>
<keyword evidence="2" id="KW-0378">Hydrolase</keyword>
<dbReference type="AlphaFoldDB" id="A0A158AU54"/>
<dbReference type="RefSeq" id="WP_061175144.1">
    <property type="nucleotide sequence ID" value="NZ_FCOE02000007.1"/>
</dbReference>
<keyword evidence="1" id="KW-0472">Membrane</keyword>
<dbReference type="GO" id="GO:0016787">
    <property type="term" value="F:hydrolase activity"/>
    <property type="evidence" value="ECO:0007669"/>
    <property type="project" value="UniProtKB-KW"/>
</dbReference>
<keyword evidence="3" id="KW-1185">Reference proteome</keyword>
<proteinExistence type="predicted"/>
<evidence type="ECO:0000313" key="2">
    <source>
        <dbReference type="EMBL" id="SAK61285.1"/>
    </source>
</evidence>
<dbReference type="EC" id="3.1.-.-" evidence="2"/>
<evidence type="ECO:0000256" key="1">
    <source>
        <dbReference type="SAM" id="Phobius"/>
    </source>
</evidence>
<dbReference type="OrthoDB" id="8527479at2"/>
<evidence type="ECO:0000313" key="3">
    <source>
        <dbReference type="Proteomes" id="UP000054911"/>
    </source>
</evidence>
<accession>A0A158AU54</accession>
<dbReference type="Proteomes" id="UP000054911">
    <property type="component" value="Unassembled WGS sequence"/>
</dbReference>
<name>A0A158AU54_9BURK</name>
<keyword evidence="1" id="KW-1133">Transmembrane helix</keyword>
<dbReference type="InterPro" id="IPR010152">
    <property type="entry name" value="CRISPR-assoc_prot_Cas2_sub"/>
</dbReference>
<protein>
    <submittedName>
        <fullName evidence="2">CRISPR-associated endoribonuclease Cas2</fullName>
        <ecNumber evidence="2">3.1.-.-</ecNumber>
    </submittedName>
</protein>
<organism evidence="2 3">
    <name type="scientific">Caballeronia pedi</name>
    <dbReference type="NCBI Taxonomy" id="1777141"/>
    <lineage>
        <taxon>Bacteria</taxon>
        <taxon>Pseudomonadati</taxon>
        <taxon>Pseudomonadota</taxon>
        <taxon>Betaproteobacteria</taxon>
        <taxon>Burkholderiales</taxon>
        <taxon>Burkholderiaceae</taxon>
        <taxon>Caballeronia</taxon>
    </lineage>
</organism>
<sequence>MALVVVVTRDVADRFRGFLASVMLEVSTGVYVAPRMNKGVRERTWSVLADWHGNEPRGSVVMVWRDLDAVGGIGIVQLGAASRELVDVDGMYVVRRLMVG</sequence>
<dbReference type="STRING" id="1777141.AWB80_02661"/>
<dbReference type="NCBIfam" id="TIGR01873">
    <property type="entry name" value="cas_CT1978"/>
    <property type="match status" value="1"/>
</dbReference>
<comment type="caution">
    <text evidence="2">The sequence shown here is derived from an EMBL/GenBank/DDBJ whole genome shotgun (WGS) entry which is preliminary data.</text>
</comment>
<dbReference type="Gene3D" id="3.30.70.240">
    <property type="match status" value="1"/>
</dbReference>
<keyword evidence="1" id="KW-0812">Transmembrane</keyword>
<dbReference type="EMBL" id="FCOE02000007">
    <property type="protein sequence ID" value="SAK61285.1"/>
    <property type="molecule type" value="Genomic_DNA"/>
</dbReference>